<evidence type="ECO:0000256" key="5">
    <source>
        <dbReference type="ARBA" id="ARBA00023004"/>
    </source>
</evidence>
<name>A0A319ES84_9EURO</name>
<dbReference type="PANTHER" id="PTHR24305">
    <property type="entry name" value="CYTOCHROME P450"/>
    <property type="match status" value="1"/>
</dbReference>
<dbReference type="GO" id="GO:0004497">
    <property type="term" value="F:monooxygenase activity"/>
    <property type="evidence" value="ECO:0007669"/>
    <property type="project" value="UniProtKB-KW"/>
</dbReference>
<proteinExistence type="inferred from homology"/>
<comment type="cofactor">
    <cofactor evidence="1 7">
        <name>heme</name>
        <dbReference type="ChEBI" id="CHEBI:30413"/>
    </cofactor>
</comment>
<evidence type="ECO:0000256" key="2">
    <source>
        <dbReference type="ARBA" id="ARBA00010617"/>
    </source>
</evidence>
<dbReference type="GO" id="GO:0016705">
    <property type="term" value="F:oxidoreductase activity, acting on paired donors, with incorporation or reduction of molecular oxygen"/>
    <property type="evidence" value="ECO:0007669"/>
    <property type="project" value="InterPro"/>
</dbReference>
<dbReference type="GO" id="GO:0005506">
    <property type="term" value="F:iron ion binding"/>
    <property type="evidence" value="ECO:0007669"/>
    <property type="project" value="InterPro"/>
</dbReference>
<evidence type="ECO:0000256" key="8">
    <source>
        <dbReference type="RuleBase" id="RU000461"/>
    </source>
</evidence>
<evidence type="ECO:0000313" key="9">
    <source>
        <dbReference type="EMBL" id="PYH93842.1"/>
    </source>
</evidence>
<dbReference type="PRINTS" id="PR00463">
    <property type="entry name" value="EP450I"/>
</dbReference>
<reference evidence="9 10" key="1">
    <citation type="submission" date="2018-02" db="EMBL/GenBank/DDBJ databases">
        <title>The genomes of Aspergillus section Nigri reveals drivers in fungal speciation.</title>
        <authorList>
            <consortium name="DOE Joint Genome Institute"/>
            <person name="Vesth T.C."/>
            <person name="Nybo J."/>
            <person name="Theobald S."/>
            <person name="Brandl J."/>
            <person name="Frisvad J.C."/>
            <person name="Nielsen K.F."/>
            <person name="Lyhne E.K."/>
            <person name="Kogle M.E."/>
            <person name="Kuo A."/>
            <person name="Riley R."/>
            <person name="Clum A."/>
            <person name="Nolan M."/>
            <person name="Lipzen A."/>
            <person name="Salamov A."/>
            <person name="Henrissat B."/>
            <person name="Wiebenga A."/>
            <person name="De vries R.P."/>
            <person name="Grigoriev I.V."/>
            <person name="Mortensen U.H."/>
            <person name="Andersen M.R."/>
            <person name="Baker S.E."/>
        </authorList>
    </citation>
    <scope>NUCLEOTIDE SEQUENCE [LARGE SCALE GENOMIC DNA]</scope>
    <source>
        <strain evidence="9 10">CBS 707.79</strain>
    </source>
</reference>
<dbReference type="Pfam" id="PF00067">
    <property type="entry name" value="p450"/>
    <property type="match status" value="1"/>
</dbReference>
<comment type="similarity">
    <text evidence="2 8">Belongs to the cytochrome P450 family.</text>
</comment>
<keyword evidence="6 8" id="KW-0503">Monooxygenase</keyword>
<dbReference type="OrthoDB" id="1470350at2759"/>
<keyword evidence="4 8" id="KW-0560">Oxidoreductase</keyword>
<dbReference type="InterPro" id="IPR002401">
    <property type="entry name" value="Cyt_P450_E_grp-I"/>
</dbReference>
<evidence type="ECO:0000256" key="6">
    <source>
        <dbReference type="ARBA" id="ARBA00023033"/>
    </source>
</evidence>
<dbReference type="PANTHER" id="PTHR24305:SF103">
    <property type="entry name" value="P450, PUTATIVE (EUROFUNG)-RELATED"/>
    <property type="match status" value="1"/>
</dbReference>
<keyword evidence="10" id="KW-1185">Reference proteome</keyword>
<evidence type="ECO:0000256" key="4">
    <source>
        <dbReference type="ARBA" id="ARBA00023002"/>
    </source>
</evidence>
<dbReference type="InterPro" id="IPR017972">
    <property type="entry name" value="Cyt_P450_CS"/>
</dbReference>
<protein>
    <submittedName>
        <fullName evidence="9">Cytochrome P450</fullName>
    </submittedName>
</protein>
<gene>
    <name evidence="9" type="ORF">BO71DRAFT_430574</name>
</gene>
<dbReference type="GO" id="GO:0020037">
    <property type="term" value="F:heme binding"/>
    <property type="evidence" value="ECO:0007669"/>
    <property type="project" value="InterPro"/>
</dbReference>
<dbReference type="Gene3D" id="1.10.630.10">
    <property type="entry name" value="Cytochrome P450"/>
    <property type="match status" value="1"/>
</dbReference>
<dbReference type="SUPFAM" id="SSF48264">
    <property type="entry name" value="Cytochrome P450"/>
    <property type="match status" value="1"/>
</dbReference>
<organism evidence="9 10">
    <name type="scientific">Aspergillus ellipticus CBS 707.79</name>
    <dbReference type="NCBI Taxonomy" id="1448320"/>
    <lineage>
        <taxon>Eukaryota</taxon>
        <taxon>Fungi</taxon>
        <taxon>Dikarya</taxon>
        <taxon>Ascomycota</taxon>
        <taxon>Pezizomycotina</taxon>
        <taxon>Eurotiomycetes</taxon>
        <taxon>Eurotiomycetidae</taxon>
        <taxon>Eurotiales</taxon>
        <taxon>Aspergillaceae</taxon>
        <taxon>Aspergillus</taxon>
        <taxon>Aspergillus subgen. Circumdati</taxon>
    </lineage>
</organism>
<dbReference type="STRING" id="1448320.A0A319ES84"/>
<evidence type="ECO:0000313" key="10">
    <source>
        <dbReference type="Proteomes" id="UP000247810"/>
    </source>
</evidence>
<accession>A0A319ES84</accession>
<sequence>METHLDANTRILKKKIAAFAASNQTFDLKKVLHYYVIDTLGELAFSQSFGVQESDDEARVPPVVEHSLLAAVTGAWPMMTVRLNKWLPLVPHQGLQKLIEGRKACADLASFSVAHQLQAVEEKGDLGRKDILTNLILAKDPETGKSLTQTDIETEAFGFIIAGTHTTSATTALLFYHLLHAPEYMEKCVQEIDQNLSPLTPDTPAYSVTAAEASLPFLRNCVKENFLITPVFTIPLARRVIAPEGVTISGHHIPQGTSIAVCNHAFHHNPDVWGPDHNIFDPSRWDNPEIAAKARLLMHFGLGGRQCLGKTVVMTNILKLMSMLLREFRFELADEQEQLDVAKQLYRGKLPELVSVGIGDLKNPLLVRAQARA</sequence>
<evidence type="ECO:0000256" key="7">
    <source>
        <dbReference type="PIRSR" id="PIRSR602401-1"/>
    </source>
</evidence>
<dbReference type="AlphaFoldDB" id="A0A319ES84"/>
<evidence type="ECO:0000256" key="1">
    <source>
        <dbReference type="ARBA" id="ARBA00001971"/>
    </source>
</evidence>
<dbReference type="Proteomes" id="UP000247810">
    <property type="component" value="Unassembled WGS sequence"/>
</dbReference>
<dbReference type="InterPro" id="IPR001128">
    <property type="entry name" value="Cyt_P450"/>
</dbReference>
<dbReference type="VEuPathDB" id="FungiDB:BO71DRAFT_430574"/>
<keyword evidence="7 8" id="KW-0349">Heme</keyword>
<feature type="binding site" description="axial binding residue" evidence="7">
    <location>
        <position position="307"/>
    </location>
    <ligand>
        <name>heme</name>
        <dbReference type="ChEBI" id="CHEBI:30413"/>
    </ligand>
    <ligandPart>
        <name>Fe</name>
        <dbReference type="ChEBI" id="CHEBI:18248"/>
    </ligandPart>
</feature>
<dbReference type="PROSITE" id="PS00086">
    <property type="entry name" value="CYTOCHROME_P450"/>
    <property type="match status" value="1"/>
</dbReference>
<evidence type="ECO:0000256" key="3">
    <source>
        <dbReference type="ARBA" id="ARBA00022723"/>
    </source>
</evidence>
<dbReference type="InterPro" id="IPR050121">
    <property type="entry name" value="Cytochrome_P450_monoxygenase"/>
</dbReference>
<dbReference type="EMBL" id="KZ825884">
    <property type="protein sequence ID" value="PYH93842.1"/>
    <property type="molecule type" value="Genomic_DNA"/>
</dbReference>
<dbReference type="InterPro" id="IPR036396">
    <property type="entry name" value="Cyt_P450_sf"/>
</dbReference>
<keyword evidence="3 7" id="KW-0479">Metal-binding</keyword>
<keyword evidence="5 7" id="KW-0408">Iron</keyword>